<dbReference type="AlphaFoldDB" id="A0A1H9W0J4"/>
<proteinExistence type="predicted"/>
<sequence>MDFIFLGLGIAAAGYFIGRGLENFKNPDATHSLGKMWDEQAEDGFSNYLIPEQEVHHHIGLSKEDAQALINEFPDIPHVKVNGKVYYHRQKLRQWLGEKGS</sequence>
<dbReference type="OrthoDB" id="2361226at2"/>
<organism evidence="1 2">
    <name type="scientific">Salipaludibacillus aurantiacus</name>
    <dbReference type="NCBI Taxonomy" id="1601833"/>
    <lineage>
        <taxon>Bacteria</taxon>
        <taxon>Bacillati</taxon>
        <taxon>Bacillota</taxon>
        <taxon>Bacilli</taxon>
        <taxon>Bacillales</taxon>
        <taxon>Bacillaceae</taxon>
    </lineage>
</organism>
<dbReference type="Proteomes" id="UP000198571">
    <property type="component" value="Unassembled WGS sequence"/>
</dbReference>
<evidence type="ECO:0000313" key="1">
    <source>
        <dbReference type="EMBL" id="SES27043.1"/>
    </source>
</evidence>
<evidence type="ECO:0000313" key="2">
    <source>
        <dbReference type="Proteomes" id="UP000198571"/>
    </source>
</evidence>
<keyword evidence="2" id="KW-1185">Reference proteome</keyword>
<name>A0A1H9W0J4_9BACI</name>
<dbReference type="EMBL" id="FOGT01000013">
    <property type="protein sequence ID" value="SES27043.1"/>
    <property type="molecule type" value="Genomic_DNA"/>
</dbReference>
<dbReference type="RefSeq" id="WP_093054057.1">
    <property type="nucleotide sequence ID" value="NZ_FOGT01000013.1"/>
</dbReference>
<dbReference type="STRING" id="1601833.SAMN05518684_11389"/>
<accession>A0A1H9W0J4</accession>
<protein>
    <recommendedName>
        <fullName evidence="3">DNA-binding protein</fullName>
    </recommendedName>
</protein>
<gene>
    <name evidence="1" type="ORF">SAMN05518684_11389</name>
</gene>
<evidence type="ECO:0008006" key="3">
    <source>
        <dbReference type="Google" id="ProtNLM"/>
    </source>
</evidence>
<reference evidence="2" key="1">
    <citation type="submission" date="2016-10" db="EMBL/GenBank/DDBJ databases">
        <authorList>
            <person name="Varghese N."/>
            <person name="Submissions S."/>
        </authorList>
    </citation>
    <scope>NUCLEOTIDE SEQUENCE [LARGE SCALE GENOMIC DNA]</scope>
    <source>
        <strain evidence="2">S9</strain>
    </source>
</reference>